<comment type="caution">
    <text evidence="4">The sequence shown here is derived from an EMBL/GenBank/DDBJ whole genome shotgun (WGS) entry which is preliminary data.</text>
</comment>
<evidence type="ECO:0000313" key="5">
    <source>
        <dbReference type="Proteomes" id="UP000565579"/>
    </source>
</evidence>
<protein>
    <submittedName>
        <fullName evidence="4">Flavin reductase (DIM6/NTAB) family NADH-FMN oxidoreductase RutF</fullName>
    </submittedName>
</protein>
<dbReference type="GO" id="GO:0010181">
    <property type="term" value="F:FMN binding"/>
    <property type="evidence" value="ECO:0007669"/>
    <property type="project" value="InterPro"/>
</dbReference>
<dbReference type="PANTHER" id="PTHR30466:SF11">
    <property type="entry name" value="FLAVIN-DEPENDENT MONOOXYGENASE, REDUCTASE SUBUNIT HSAB"/>
    <property type="match status" value="1"/>
</dbReference>
<dbReference type="Proteomes" id="UP000565579">
    <property type="component" value="Unassembled WGS sequence"/>
</dbReference>
<dbReference type="RefSeq" id="WP_185101937.1">
    <property type="nucleotide sequence ID" value="NZ_BAAAXY010000216.1"/>
</dbReference>
<dbReference type="GO" id="GO:0042602">
    <property type="term" value="F:riboflavin reductase (NADPH) activity"/>
    <property type="evidence" value="ECO:0007669"/>
    <property type="project" value="TreeGrafter"/>
</dbReference>
<evidence type="ECO:0000313" key="4">
    <source>
        <dbReference type="EMBL" id="MBB6547268.1"/>
    </source>
</evidence>
<dbReference type="AlphaFoldDB" id="A0A7X0NPK1"/>
<dbReference type="SUPFAM" id="SSF50475">
    <property type="entry name" value="FMN-binding split barrel"/>
    <property type="match status" value="1"/>
</dbReference>
<keyword evidence="5" id="KW-1185">Reference proteome</keyword>
<evidence type="ECO:0000256" key="1">
    <source>
        <dbReference type="ARBA" id="ARBA00008898"/>
    </source>
</evidence>
<accession>A0A7X0NPK1</accession>
<dbReference type="EMBL" id="JACHMI010000001">
    <property type="protein sequence ID" value="MBB6547268.1"/>
    <property type="molecule type" value="Genomic_DNA"/>
</dbReference>
<keyword evidence="2" id="KW-0560">Oxidoreductase</keyword>
<dbReference type="InterPro" id="IPR050268">
    <property type="entry name" value="NADH-dep_flavin_reductase"/>
</dbReference>
<evidence type="ECO:0000259" key="3">
    <source>
        <dbReference type="SMART" id="SM00903"/>
    </source>
</evidence>
<dbReference type="InterPro" id="IPR002563">
    <property type="entry name" value="Flavin_Rdtase-like_dom"/>
</dbReference>
<reference evidence="4 5" key="1">
    <citation type="submission" date="2020-08" db="EMBL/GenBank/DDBJ databases">
        <title>Sequencing the genomes of 1000 actinobacteria strains.</title>
        <authorList>
            <person name="Klenk H.-P."/>
        </authorList>
    </citation>
    <scope>NUCLEOTIDE SEQUENCE [LARGE SCALE GENOMIC DNA]</scope>
    <source>
        <strain evidence="4 5">DSM 43768</strain>
    </source>
</reference>
<name>A0A7X0NPK1_9ACTN</name>
<dbReference type="Gene3D" id="2.30.110.10">
    <property type="entry name" value="Electron Transport, Fmn-binding Protein, Chain A"/>
    <property type="match status" value="1"/>
</dbReference>
<sequence>MKIQPAVQELDGGEFRTFMSSFPTGVAVVTTLDAAGKPLGFTCSSLCSLSLAPPLLLVCVNRASGTLGALRAHGAFAVNLLGESGRQVAEIFATPRSERFDAVPWHPTGPWSLPWLREHAHAVAECELREIHPGGDHVIVVGAVTGVRLGDGRATPLLRGLSRYSVWPG</sequence>
<dbReference type="Pfam" id="PF01613">
    <property type="entry name" value="Flavin_Reduct"/>
    <property type="match status" value="1"/>
</dbReference>
<dbReference type="InterPro" id="IPR012349">
    <property type="entry name" value="Split_barrel_FMN-bd"/>
</dbReference>
<dbReference type="PANTHER" id="PTHR30466">
    <property type="entry name" value="FLAVIN REDUCTASE"/>
    <property type="match status" value="1"/>
</dbReference>
<gene>
    <name evidence="4" type="ORF">HD593_002063</name>
</gene>
<organism evidence="4 5">
    <name type="scientific">Nonomuraea rubra</name>
    <dbReference type="NCBI Taxonomy" id="46180"/>
    <lineage>
        <taxon>Bacteria</taxon>
        <taxon>Bacillati</taxon>
        <taxon>Actinomycetota</taxon>
        <taxon>Actinomycetes</taxon>
        <taxon>Streptosporangiales</taxon>
        <taxon>Streptosporangiaceae</taxon>
        <taxon>Nonomuraea</taxon>
    </lineage>
</organism>
<evidence type="ECO:0000256" key="2">
    <source>
        <dbReference type="ARBA" id="ARBA00023002"/>
    </source>
</evidence>
<comment type="similarity">
    <text evidence="1">Belongs to the non-flavoprotein flavin reductase family.</text>
</comment>
<proteinExistence type="inferred from homology"/>
<feature type="domain" description="Flavin reductase like" evidence="3">
    <location>
        <begin position="19"/>
        <end position="166"/>
    </location>
</feature>
<dbReference type="SMART" id="SM00903">
    <property type="entry name" value="Flavin_Reduct"/>
    <property type="match status" value="1"/>
</dbReference>